<keyword evidence="1" id="KW-0614">Plasmid</keyword>
<proteinExistence type="predicted"/>
<protein>
    <submittedName>
        <fullName evidence="1">Uncharacterized protein</fullName>
    </submittedName>
</protein>
<dbReference type="RefSeq" id="WP_013282731.1">
    <property type="nucleotide sequence ID" value="NC_014389.1"/>
</dbReference>
<dbReference type="EMBL" id="CP001812">
    <property type="protein sequence ID" value="ADL36082.1"/>
    <property type="molecule type" value="Genomic_DNA"/>
</dbReference>
<organism evidence="1 2">
    <name type="scientific">Butyrivibrio proteoclasticus (strain ATCC 51982 / DSM 14932 / B316)</name>
    <name type="common">Clostridium proteoclasticum</name>
    <dbReference type="NCBI Taxonomy" id="515622"/>
    <lineage>
        <taxon>Bacteria</taxon>
        <taxon>Bacillati</taxon>
        <taxon>Bacillota</taxon>
        <taxon>Clostridia</taxon>
        <taxon>Lachnospirales</taxon>
        <taxon>Lachnospiraceae</taxon>
        <taxon>Butyrivibrio</taxon>
    </lineage>
</organism>
<evidence type="ECO:0000313" key="1">
    <source>
        <dbReference type="EMBL" id="ADL36082.1"/>
    </source>
</evidence>
<sequence>MKITHIIWDLEEGDSDYALPKEIDVPDTLLKKGCTTDEILDWASDEYGYCICSCDIG</sequence>
<keyword evidence="2" id="KW-1185">Reference proteome</keyword>
<dbReference type="KEGG" id="bpb:bpr_II144"/>
<dbReference type="AlphaFoldDB" id="E0S3V0"/>
<dbReference type="HOGENOM" id="CLU_2987927_0_0_9"/>
<reference evidence="1 2" key="1">
    <citation type="journal article" date="2010" name="PLoS ONE">
        <title>The glycobiome of the rumen bacterium Butyrivibrio proteoclasticus B316(T) highlights adaptation to a polysaccharide-rich environment.</title>
        <authorList>
            <person name="Kelly W.J."/>
            <person name="Leahy S.C."/>
            <person name="Altermann E."/>
            <person name="Yeoman C.J."/>
            <person name="Dunne J.C."/>
            <person name="Kong Z."/>
            <person name="Pacheco D.M."/>
            <person name="Li D."/>
            <person name="Noel S.J."/>
            <person name="Moon C.D."/>
            <person name="Cookson A.L."/>
            <person name="Attwood G.T."/>
        </authorList>
    </citation>
    <scope>NUCLEOTIDE SEQUENCE [LARGE SCALE GENOMIC DNA]</scope>
    <source>
        <strain evidence="2">ATCC 51982 / DSM 14932 / B316</strain>
        <plasmid evidence="2">Plasmid pCY360</plasmid>
    </source>
</reference>
<dbReference type="Proteomes" id="UP000001299">
    <property type="component" value="Plasmid pCY360"/>
</dbReference>
<geneLocation type="plasmid" evidence="1 2">
    <name>pCY360</name>
</geneLocation>
<gene>
    <name evidence="1" type="ordered locus">bpr_II144</name>
</gene>
<name>E0S3V0_BUTPB</name>
<evidence type="ECO:0000313" key="2">
    <source>
        <dbReference type="Proteomes" id="UP000001299"/>
    </source>
</evidence>
<accession>E0S3V0</accession>